<dbReference type="PANTHER" id="PTHR42760">
    <property type="entry name" value="SHORT-CHAIN DEHYDROGENASES/REDUCTASES FAMILY MEMBER"/>
    <property type="match status" value="1"/>
</dbReference>
<keyword evidence="2" id="KW-0560">Oxidoreductase</keyword>
<dbReference type="CDD" id="cd05233">
    <property type="entry name" value="SDR_c"/>
    <property type="match status" value="1"/>
</dbReference>
<evidence type="ECO:0000256" key="2">
    <source>
        <dbReference type="ARBA" id="ARBA00023002"/>
    </source>
</evidence>
<gene>
    <name evidence="3" type="ORF">AACH11_08540</name>
</gene>
<dbReference type="PRINTS" id="PR00081">
    <property type="entry name" value="GDHRDH"/>
</dbReference>
<dbReference type="RefSeq" id="WP_341373792.1">
    <property type="nucleotide sequence ID" value="NZ_JBBUTF010000006.1"/>
</dbReference>
<keyword evidence="4" id="KW-1185">Reference proteome</keyword>
<accession>A0ABU9BA49</accession>
<comment type="caution">
    <text evidence="3">The sequence shown here is derived from an EMBL/GenBank/DDBJ whole genome shotgun (WGS) entry which is preliminary data.</text>
</comment>
<protein>
    <submittedName>
        <fullName evidence="3">SDR family NAD(P)-dependent oxidoreductase</fullName>
    </submittedName>
</protein>
<reference evidence="3 4" key="1">
    <citation type="submission" date="2024-04" db="EMBL/GenBank/DDBJ databases">
        <title>Novel species of the genus Ideonella isolated from streams.</title>
        <authorList>
            <person name="Lu H."/>
        </authorList>
    </citation>
    <scope>NUCLEOTIDE SEQUENCE [LARGE SCALE GENOMIC DNA]</scope>
    <source>
        <strain evidence="3 4">BYS139W</strain>
    </source>
</reference>
<dbReference type="InterPro" id="IPR036291">
    <property type="entry name" value="NAD(P)-bd_dom_sf"/>
</dbReference>
<sequence length="275" mass="28825">MLTPTLQTFDVRGLSCAVTGAASGIGLAYAEVMAEHGALVTLMDRDAAGLDRACARLAEAGARVRAEAVDVTERAALYAAFERTAVAQGERLDVVFANAGIDAGPGFLTPDHQRNPEGALETLDEAHWDAVIATNLGSVFTTLRAAVRRMKPQGSGSIIVTTSNAAIINEAIVGTPYMPAKAGAASLVRQAAMELARHGIRVNAIAPGPFVTNIAGGRLRHAADRRAFETRVPQHRVAETDEIKPLALFLASRASSYVTGAQIVIDGGQMLGRTD</sequence>
<dbReference type="EMBL" id="JBBUTF010000006">
    <property type="protein sequence ID" value="MEK8026009.1"/>
    <property type="molecule type" value="Genomic_DNA"/>
</dbReference>
<name>A0ABU9BA49_9BURK</name>
<dbReference type="SUPFAM" id="SSF51735">
    <property type="entry name" value="NAD(P)-binding Rossmann-fold domains"/>
    <property type="match status" value="1"/>
</dbReference>
<comment type="similarity">
    <text evidence="1">Belongs to the short-chain dehydrogenases/reductases (SDR) family.</text>
</comment>
<evidence type="ECO:0000256" key="1">
    <source>
        <dbReference type="ARBA" id="ARBA00006484"/>
    </source>
</evidence>
<evidence type="ECO:0000313" key="3">
    <source>
        <dbReference type="EMBL" id="MEK8026009.1"/>
    </source>
</evidence>
<evidence type="ECO:0000313" key="4">
    <source>
        <dbReference type="Proteomes" id="UP001368500"/>
    </source>
</evidence>
<dbReference type="PANTHER" id="PTHR42760:SF133">
    <property type="entry name" value="3-OXOACYL-[ACYL-CARRIER-PROTEIN] REDUCTASE"/>
    <property type="match status" value="1"/>
</dbReference>
<dbReference type="Pfam" id="PF13561">
    <property type="entry name" value="adh_short_C2"/>
    <property type="match status" value="1"/>
</dbReference>
<proteinExistence type="inferred from homology"/>
<dbReference type="InterPro" id="IPR002347">
    <property type="entry name" value="SDR_fam"/>
</dbReference>
<dbReference type="Gene3D" id="3.40.50.720">
    <property type="entry name" value="NAD(P)-binding Rossmann-like Domain"/>
    <property type="match status" value="1"/>
</dbReference>
<organism evidence="3 4">
    <name type="scientific">Pseudaquabacterium rugosum</name>
    <dbReference type="NCBI Taxonomy" id="2984194"/>
    <lineage>
        <taxon>Bacteria</taxon>
        <taxon>Pseudomonadati</taxon>
        <taxon>Pseudomonadota</taxon>
        <taxon>Betaproteobacteria</taxon>
        <taxon>Burkholderiales</taxon>
        <taxon>Sphaerotilaceae</taxon>
        <taxon>Pseudaquabacterium</taxon>
    </lineage>
</organism>
<dbReference type="Proteomes" id="UP001368500">
    <property type="component" value="Unassembled WGS sequence"/>
</dbReference>